<evidence type="ECO:0000256" key="1">
    <source>
        <dbReference type="SAM" id="Phobius"/>
    </source>
</evidence>
<feature type="transmembrane region" description="Helical" evidence="1">
    <location>
        <begin position="21"/>
        <end position="43"/>
    </location>
</feature>
<name>A0A015J972_RHIIW</name>
<protein>
    <recommendedName>
        <fullName evidence="2">CREG-like beta-barrel domain-containing protein</fullName>
    </recommendedName>
</protein>
<dbReference type="Proteomes" id="UP000022910">
    <property type="component" value="Unassembled WGS sequence"/>
</dbReference>
<proteinExistence type="predicted"/>
<organism evidence="3 4">
    <name type="scientific">Rhizophagus irregularis (strain DAOM 197198w)</name>
    <name type="common">Glomus intraradices</name>
    <dbReference type="NCBI Taxonomy" id="1432141"/>
    <lineage>
        <taxon>Eukaryota</taxon>
        <taxon>Fungi</taxon>
        <taxon>Fungi incertae sedis</taxon>
        <taxon>Mucoromycota</taxon>
        <taxon>Glomeromycotina</taxon>
        <taxon>Glomeromycetes</taxon>
        <taxon>Glomerales</taxon>
        <taxon>Glomeraceae</taxon>
        <taxon>Rhizophagus</taxon>
    </lineage>
</organism>
<dbReference type="AlphaFoldDB" id="A0A015J972"/>
<dbReference type="PANTHER" id="PTHR37273">
    <property type="entry name" value="CHROMOSOME 8, WHOLE GENOME SHOTGUN SEQUENCE"/>
    <property type="match status" value="1"/>
</dbReference>
<dbReference type="SUPFAM" id="SSF50475">
    <property type="entry name" value="FMN-binding split barrel"/>
    <property type="match status" value="1"/>
</dbReference>
<dbReference type="Pfam" id="PF13883">
    <property type="entry name" value="CREG_beta-barrel"/>
    <property type="match status" value="1"/>
</dbReference>
<dbReference type="InterPro" id="IPR055343">
    <property type="entry name" value="CREG_beta-barrel"/>
</dbReference>
<evidence type="ECO:0000259" key="2">
    <source>
        <dbReference type="Pfam" id="PF13883"/>
    </source>
</evidence>
<dbReference type="OrthoDB" id="2138282at2759"/>
<dbReference type="HOGENOM" id="CLU_056802_3_0_1"/>
<evidence type="ECO:0000313" key="3">
    <source>
        <dbReference type="EMBL" id="EXX51404.1"/>
    </source>
</evidence>
<evidence type="ECO:0000313" key="4">
    <source>
        <dbReference type="Proteomes" id="UP000022910"/>
    </source>
</evidence>
<feature type="domain" description="CREG-like beta-barrel" evidence="2">
    <location>
        <begin position="53"/>
        <end position="219"/>
    </location>
</feature>
<dbReference type="EMBL" id="JEMT01029664">
    <property type="protein sequence ID" value="EXX51404.1"/>
    <property type="molecule type" value="Genomic_DNA"/>
</dbReference>
<keyword evidence="1" id="KW-0472">Membrane</keyword>
<sequence>MILKKYKKTQYNNQPQEYAHIIIIMANFQRLILLILFLCLIINNVNPYKFVESEKDAAIISRNLVKEIGIGTLVTIMNHHEKKDVRGYPFGLFDYFTDDCPSTGNPLLLLSDWQKNIQNARGNDWKASLMIRKLSNNDTFFPFAEPRLNLFGHLERVSEDEVANVQKCFLDKHPRARGWLPGGGHMFYFYRFIVHDIYFVGGFGNEHYIGYIDSELYHKVDPDGNTYINHNCNEEVEVEQVRWMNMQHP</sequence>
<keyword evidence="1" id="KW-1133">Transmembrane helix</keyword>
<comment type="caution">
    <text evidence="3">The sequence shown here is derived from an EMBL/GenBank/DDBJ whole genome shotgun (WGS) entry which is preliminary data.</text>
</comment>
<keyword evidence="1" id="KW-0812">Transmembrane</keyword>
<dbReference type="OMA" id="AHREAIF"/>
<reference evidence="3 4" key="1">
    <citation type="submission" date="2014-02" db="EMBL/GenBank/DDBJ databases">
        <title>Single nucleus genome sequencing reveals high similarity among nuclei of an endomycorrhizal fungus.</title>
        <authorList>
            <person name="Lin K."/>
            <person name="Geurts R."/>
            <person name="Zhang Z."/>
            <person name="Limpens E."/>
            <person name="Saunders D.G."/>
            <person name="Mu D."/>
            <person name="Pang E."/>
            <person name="Cao H."/>
            <person name="Cha H."/>
            <person name="Lin T."/>
            <person name="Zhou Q."/>
            <person name="Shang Y."/>
            <person name="Li Y."/>
            <person name="Ivanov S."/>
            <person name="Sharma T."/>
            <person name="Velzen R.V."/>
            <person name="Ruijter N.D."/>
            <person name="Aanen D.K."/>
            <person name="Win J."/>
            <person name="Kamoun S."/>
            <person name="Bisseling T."/>
            <person name="Huang S."/>
        </authorList>
    </citation>
    <scope>NUCLEOTIDE SEQUENCE [LARGE SCALE GENOMIC DNA]</scope>
    <source>
        <strain evidence="4">DAOM197198w</strain>
    </source>
</reference>
<dbReference type="Gene3D" id="2.30.110.10">
    <property type="entry name" value="Electron Transport, Fmn-binding Protein, Chain A"/>
    <property type="match status" value="1"/>
</dbReference>
<dbReference type="STRING" id="1432141.A0A015J972"/>
<dbReference type="PANTHER" id="PTHR37273:SF1">
    <property type="entry name" value="ADL397C-AP"/>
    <property type="match status" value="1"/>
</dbReference>
<gene>
    <name evidence="3" type="ORF">RirG_262170</name>
</gene>
<accession>A0A015J972</accession>
<keyword evidence="4" id="KW-1185">Reference proteome</keyword>
<dbReference type="InterPro" id="IPR012349">
    <property type="entry name" value="Split_barrel_FMN-bd"/>
</dbReference>